<dbReference type="CDD" id="cd01949">
    <property type="entry name" value="GGDEF"/>
    <property type="match status" value="1"/>
</dbReference>
<dbReference type="GO" id="GO:0052621">
    <property type="term" value="F:diguanylate cyclase activity"/>
    <property type="evidence" value="ECO:0007669"/>
    <property type="project" value="UniProtKB-EC"/>
</dbReference>
<gene>
    <name evidence="3" type="ORF">J2W88_000648</name>
    <name evidence="4" type="ORF">J2W93_000649</name>
</gene>
<dbReference type="PANTHER" id="PTHR45138:SF24">
    <property type="entry name" value="DIGUANYLATE CYCLASE DGCC-RELATED"/>
    <property type="match status" value="1"/>
</dbReference>
<dbReference type="EC" id="2.7.7.65" evidence="1"/>
<dbReference type="Pfam" id="PF00990">
    <property type="entry name" value="GGDEF"/>
    <property type="match status" value="1"/>
</dbReference>
<organism evidence="3 6">
    <name type="scientific">Acidovorax delafieldii</name>
    <name type="common">Pseudomonas delafieldii</name>
    <dbReference type="NCBI Taxonomy" id="47920"/>
    <lineage>
        <taxon>Bacteria</taxon>
        <taxon>Pseudomonadati</taxon>
        <taxon>Pseudomonadota</taxon>
        <taxon>Betaproteobacteria</taxon>
        <taxon>Burkholderiales</taxon>
        <taxon>Comamonadaceae</taxon>
        <taxon>Acidovorax</taxon>
    </lineage>
</organism>
<name>A0AAJ2EZ87_ACIDE</name>
<dbReference type="Proteomes" id="UP001253458">
    <property type="component" value="Unassembled WGS sequence"/>
</dbReference>
<dbReference type="InterPro" id="IPR029016">
    <property type="entry name" value="GAF-like_dom_sf"/>
</dbReference>
<proteinExistence type="predicted"/>
<dbReference type="InterPro" id="IPR003018">
    <property type="entry name" value="GAF"/>
</dbReference>
<dbReference type="InterPro" id="IPR029787">
    <property type="entry name" value="Nucleotide_cyclase"/>
</dbReference>
<dbReference type="SMART" id="SM00267">
    <property type="entry name" value="GGDEF"/>
    <property type="match status" value="1"/>
</dbReference>
<dbReference type="Gene3D" id="3.30.70.270">
    <property type="match status" value="1"/>
</dbReference>
<evidence type="ECO:0000313" key="6">
    <source>
        <dbReference type="Proteomes" id="UP001253458"/>
    </source>
</evidence>
<evidence type="ECO:0000313" key="4">
    <source>
        <dbReference type="EMBL" id="MDR6835828.1"/>
    </source>
</evidence>
<dbReference type="Proteomes" id="UP001249076">
    <property type="component" value="Unassembled WGS sequence"/>
</dbReference>
<dbReference type="FunFam" id="3.30.70.270:FF:000001">
    <property type="entry name" value="Diguanylate cyclase domain protein"/>
    <property type="match status" value="1"/>
</dbReference>
<dbReference type="GO" id="GO:0005886">
    <property type="term" value="C:plasma membrane"/>
    <property type="evidence" value="ECO:0007669"/>
    <property type="project" value="TreeGrafter"/>
</dbReference>
<evidence type="ECO:0000313" key="5">
    <source>
        <dbReference type="Proteomes" id="UP001249076"/>
    </source>
</evidence>
<dbReference type="RefSeq" id="WP_060985336.1">
    <property type="nucleotide sequence ID" value="NZ_JAVDTL010000001.1"/>
</dbReference>
<dbReference type="GO" id="GO:1902201">
    <property type="term" value="P:negative regulation of bacterial-type flagellum-dependent cell motility"/>
    <property type="evidence" value="ECO:0007669"/>
    <property type="project" value="TreeGrafter"/>
</dbReference>
<dbReference type="SUPFAM" id="SSF55073">
    <property type="entry name" value="Nucleotide cyclase"/>
    <property type="match status" value="1"/>
</dbReference>
<dbReference type="EMBL" id="JAVDTS010000001">
    <property type="protein sequence ID" value="MDR6835828.1"/>
    <property type="molecule type" value="Genomic_DNA"/>
</dbReference>
<accession>A0AAJ2EZ87</accession>
<evidence type="ECO:0000313" key="3">
    <source>
        <dbReference type="EMBL" id="MDR6765390.1"/>
    </source>
</evidence>
<reference evidence="3 5" key="1">
    <citation type="submission" date="2023-07" db="EMBL/GenBank/DDBJ databases">
        <title>Sorghum-associated microbial communities from plants grown in Nebraska, USA.</title>
        <authorList>
            <person name="Schachtman D."/>
        </authorList>
    </citation>
    <scope>NUCLEOTIDE SEQUENCE</scope>
    <source>
        <strain evidence="4 5">BE105</strain>
        <strain evidence="3">BE69</strain>
    </source>
</reference>
<dbReference type="GO" id="GO:0043709">
    <property type="term" value="P:cell adhesion involved in single-species biofilm formation"/>
    <property type="evidence" value="ECO:0007669"/>
    <property type="project" value="TreeGrafter"/>
</dbReference>
<evidence type="ECO:0000259" key="2">
    <source>
        <dbReference type="PROSITE" id="PS50887"/>
    </source>
</evidence>
<evidence type="ECO:0000256" key="1">
    <source>
        <dbReference type="ARBA" id="ARBA00012528"/>
    </source>
</evidence>
<dbReference type="Gene3D" id="3.30.450.40">
    <property type="match status" value="1"/>
</dbReference>
<dbReference type="SMART" id="SM00065">
    <property type="entry name" value="GAF"/>
    <property type="match status" value="1"/>
</dbReference>
<protein>
    <recommendedName>
        <fullName evidence="1">diguanylate cyclase</fullName>
        <ecNumber evidence="1">2.7.7.65</ecNumber>
    </recommendedName>
</protein>
<dbReference type="PROSITE" id="PS50887">
    <property type="entry name" value="GGDEF"/>
    <property type="match status" value="1"/>
</dbReference>
<dbReference type="InterPro" id="IPR050469">
    <property type="entry name" value="Diguanylate_Cyclase"/>
</dbReference>
<dbReference type="SUPFAM" id="SSF55781">
    <property type="entry name" value="GAF domain-like"/>
    <property type="match status" value="1"/>
</dbReference>
<dbReference type="InterPro" id="IPR000160">
    <property type="entry name" value="GGDEF_dom"/>
</dbReference>
<dbReference type="NCBIfam" id="TIGR00254">
    <property type="entry name" value="GGDEF"/>
    <property type="match status" value="1"/>
</dbReference>
<sequence length="348" mass="38789">MADTTPSDDPCDDTDRLQALQRYGILDTPMEPAYDELADLAGYICEAPVALISLLDNQRQWFKAARGFALRETPLNESVCRYAIRQSGVFIVPDLAQDPRFAHYAIVTQKNPLRFYAGAPLVTPDGFVLGTLCVLDHRPRELSAKVQDLLSALARQVIRLLELKRANDRQGQMLVELEAARHQMDVLAHTDVLTGLANRRSFTDRLRQEWALLQRGHEPACLLMMDLDHFKRVNDVYGHHVGDQALQLFATLCRDVFRAADVLGRWGGEEFLALLPATGLDQAQVVAERVHAALAAHPLPGIEPALVLSVSMGLTLFDPLRPLDITLRLLDSALYTAKREGRSRTVVV</sequence>
<dbReference type="EMBL" id="JAVDTL010000001">
    <property type="protein sequence ID" value="MDR6765390.1"/>
    <property type="molecule type" value="Genomic_DNA"/>
</dbReference>
<feature type="domain" description="GGDEF" evidence="2">
    <location>
        <begin position="218"/>
        <end position="348"/>
    </location>
</feature>
<dbReference type="PANTHER" id="PTHR45138">
    <property type="entry name" value="REGULATORY COMPONENTS OF SENSORY TRANSDUCTION SYSTEM"/>
    <property type="match status" value="1"/>
</dbReference>
<dbReference type="Pfam" id="PF01590">
    <property type="entry name" value="GAF"/>
    <property type="match status" value="1"/>
</dbReference>
<dbReference type="AlphaFoldDB" id="A0AAJ2EZ87"/>
<dbReference type="InterPro" id="IPR043128">
    <property type="entry name" value="Rev_trsase/Diguanyl_cyclase"/>
</dbReference>
<comment type="caution">
    <text evidence="3">The sequence shown here is derived from an EMBL/GenBank/DDBJ whole genome shotgun (WGS) entry which is preliminary data.</text>
</comment>
<keyword evidence="5" id="KW-1185">Reference proteome</keyword>